<accession>A0AA46ACJ2</accession>
<proteinExistence type="predicted"/>
<evidence type="ECO:0000259" key="1">
    <source>
        <dbReference type="PROSITE" id="PS50883"/>
    </source>
</evidence>
<dbReference type="CDD" id="cd01948">
    <property type="entry name" value="EAL"/>
    <property type="match status" value="1"/>
</dbReference>
<comment type="caution">
    <text evidence="2">The sequence shown here is derived from an EMBL/GenBank/DDBJ whole genome shotgun (WGS) entry which is preliminary data.</text>
</comment>
<dbReference type="PANTHER" id="PTHR33121:SF15">
    <property type="entry name" value="BLUE LIGHT- AND TEMPERATURE-REGULATED ANTIREPRESSOR BLUF"/>
    <property type="match status" value="1"/>
</dbReference>
<dbReference type="InterPro" id="IPR050706">
    <property type="entry name" value="Cyclic-di-GMP_PDE-like"/>
</dbReference>
<protein>
    <submittedName>
        <fullName evidence="2">EAL domain, c-di-GMP-specific phosphodiesterase class I (Or its enzymatically inactive variant)</fullName>
    </submittedName>
</protein>
<dbReference type="InterPro" id="IPR001633">
    <property type="entry name" value="EAL_dom"/>
</dbReference>
<gene>
    <name evidence="2" type="ORF">SAMN06264868_1019</name>
</gene>
<name>A0AA46ACJ2_9AQUI</name>
<dbReference type="GO" id="GO:0071111">
    <property type="term" value="F:cyclic-guanylate-specific phosphodiesterase activity"/>
    <property type="evidence" value="ECO:0007669"/>
    <property type="project" value="InterPro"/>
</dbReference>
<dbReference type="AlphaFoldDB" id="A0AA46ACJ2"/>
<dbReference type="Gene3D" id="3.20.20.450">
    <property type="entry name" value="EAL domain"/>
    <property type="match status" value="1"/>
</dbReference>
<evidence type="ECO:0000313" key="3">
    <source>
        <dbReference type="Proteomes" id="UP001157947"/>
    </source>
</evidence>
<dbReference type="InterPro" id="IPR035919">
    <property type="entry name" value="EAL_sf"/>
</dbReference>
<evidence type="ECO:0000313" key="2">
    <source>
        <dbReference type="EMBL" id="SMP00201.1"/>
    </source>
</evidence>
<keyword evidence="3" id="KW-1185">Reference proteome</keyword>
<dbReference type="PANTHER" id="PTHR33121">
    <property type="entry name" value="CYCLIC DI-GMP PHOSPHODIESTERASE PDEF"/>
    <property type="match status" value="1"/>
</dbReference>
<dbReference type="RefSeq" id="WP_265133697.1">
    <property type="nucleotide sequence ID" value="NZ_FXTX01000001.1"/>
</dbReference>
<dbReference type="PROSITE" id="PS50883">
    <property type="entry name" value="EAL"/>
    <property type="match status" value="1"/>
</dbReference>
<feature type="domain" description="EAL" evidence="1">
    <location>
        <begin position="107"/>
        <end position="355"/>
    </location>
</feature>
<dbReference type="Proteomes" id="UP001157947">
    <property type="component" value="Unassembled WGS sequence"/>
</dbReference>
<organism evidence="2 3">
    <name type="scientific">Venenivibrio stagnispumantis</name>
    <dbReference type="NCBI Taxonomy" id="407998"/>
    <lineage>
        <taxon>Bacteria</taxon>
        <taxon>Pseudomonadati</taxon>
        <taxon>Aquificota</taxon>
        <taxon>Aquificia</taxon>
        <taxon>Aquificales</taxon>
        <taxon>Hydrogenothermaceae</taxon>
        <taxon>Venenivibrio</taxon>
    </lineage>
</organism>
<dbReference type="Pfam" id="PF00563">
    <property type="entry name" value="EAL"/>
    <property type="match status" value="1"/>
</dbReference>
<reference evidence="2" key="1">
    <citation type="submission" date="2017-05" db="EMBL/GenBank/DDBJ databases">
        <authorList>
            <person name="Varghese N."/>
            <person name="Submissions S."/>
        </authorList>
    </citation>
    <scope>NUCLEOTIDE SEQUENCE</scope>
    <source>
        <strain evidence="2">DSM 18763</strain>
    </source>
</reference>
<dbReference type="EMBL" id="FXTX01000001">
    <property type="protein sequence ID" value="SMP00201.1"/>
    <property type="molecule type" value="Genomic_DNA"/>
</dbReference>
<dbReference type="SMART" id="SM00052">
    <property type="entry name" value="EAL"/>
    <property type="match status" value="1"/>
</dbReference>
<dbReference type="SUPFAM" id="SSF141868">
    <property type="entry name" value="EAL domain-like"/>
    <property type="match status" value="1"/>
</dbReference>
<sequence>MSCVKCSNIPKIESKPARIYFVGEVDELEAKLKQFFLNLGIYLKEDNGAYFIDVENAFNFFEQHLDKFKENFPELLADAIHVVIYYNNEKFNFKSLLCDKSLQYYINSFEDREFFYILENASFTFYFQPIVNVNDKSIYGYEALVRGIKSDGSIMFPDELFKKSKRNDSDFLLDKLCRENALKATAAKNIKQKVFINFLPTAIYDPAFCLKTTIEWAHQLEFDPKNIVFEVVETESVEDKKHLLYILEYYKKEGFMVALDDVGEGYSGLIMLIEIKPDIIKVDRKIIQNIDSNKLKQSTYKALYNLAKEHDILVLAEGVETANEFATIREIGVDLAQGYYFAKPQPEPIRSINFD</sequence>